<evidence type="ECO:0000259" key="2">
    <source>
        <dbReference type="PROSITE" id="PS50164"/>
    </source>
</evidence>
<sequence length="85" mass="10478">MFYYVYVLKSEKDNSIYIGYTNDLRRRLKEHNELKNISTKNRAPFRLIYYEAYKARSDARYRENNLKRFAKAYNQLKKRIKNSLI</sequence>
<comment type="caution">
    <text evidence="3">The sequence shown here is derived from an EMBL/GenBank/DDBJ whole genome shotgun (WGS) entry which is preliminary data.</text>
</comment>
<organism evidence="3 4">
    <name type="scientific">Candidatus Buchananbacteria bacterium RIFCSPHIGHO2_02_FULL_38_8</name>
    <dbReference type="NCBI Taxonomy" id="1797538"/>
    <lineage>
        <taxon>Bacteria</taxon>
        <taxon>Candidatus Buchananiibacteriota</taxon>
    </lineage>
</organism>
<dbReference type="Gene3D" id="3.40.1440.10">
    <property type="entry name" value="GIY-YIG endonuclease"/>
    <property type="match status" value="1"/>
</dbReference>
<evidence type="ECO:0000313" key="4">
    <source>
        <dbReference type="Proteomes" id="UP000178747"/>
    </source>
</evidence>
<comment type="similarity">
    <text evidence="1">Belongs to the UPF0213 family.</text>
</comment>
<reference evidence="3 4" key="1">
    <citation type="journal article" date="2016" name="Nat. Commun.">
        <title>Thousands of microbial genomes shed light on interconnected biogeochemical processes in an aquifer system.</title>
        <authorList>
            <person name="Anantharaman K."/>
            <person name="Brown C.T."/>
            <person name="Hug L.A."/>
            <person name="Sharon I."/>
            <person name="Castelle C.J."/>
            <person name="Probst A.J."/>
            <person name="Thomas B.C."/>
            <person name="Singh A."/>
            <person name="Wilkins M.J."/>
            <person name="Karaoz U."/>
            <person name="Brodie E.L."/>
            <person name="Williams K.H."/>
            <person name="Hubbard S.S."/>
            <person name="Banfield J.F."/>
        </authorList>
    </citation>
    <scope>NUCLEOTIDE SEQUENCE [LARGE SCALE GENOMIC DNA]</scope>
</reference>
<evidence type="ECO:0000256" key="1">
    <source>
        <dbReference type="ARBA" id="ARBA00007435"/>
    </source>
</evidence>
<dbReference type="InterPro" id="IPR000305">
    <property type="entry name" value="GIY-YIG_endonuc"/>
</dbReference>
<dbReference type="Proteomes" id="UP000178747">
    <property type="component" value="Unassembled WGS sequence"/>
</dbReference>
<evidence type="ECO:0000313" key="3">
    <source>
        <dbReference type="EMBL" id="OGY47777.1"/>
    </source>
</evidence>
<dbReference type="PANTHER" id="PTHR34477">
    <property type="entry name" value="UPF0213 PROTEIN YHBQ"/>
    <property type="match status" value="1"/>
</dbReference>
<accession>A0A1G1Y883</accession>
<dbReference type="InterPro" id="IPR035901">
    <property type="entry name" value="GIY-YIG_endonuc_sf"/>
</dbReference>
<dbReference type="InterPro" id="IPR050190">
    <property type="entry name" value="UPF0213_domain"/>
</dbReference>
<dbReference type="SUPFAM" id="SSF82771">
    <property type="entry name" value="GIY-YIG endonuclease"/>
    <property type="match status" value="1"/>
</dbReference>
<dbReference type="PANTHER" id="PTHR34477:SF1">
    <property type="entry name" value="UPF0213 PROTEIN YHBQ"/>
    <property type="match status" value="1"/>
</dbReference>
<dbReference type="SMART" id="SM00465">
    <property type="entry name" value="GIYc"/>
    <property type="match status" value="1"/>
</dbReference>
<dbReference type="AlphaFoldDB" id="A0A1G1Y883"/>
<dbReference type="Pfam" id="PF01541">
    <property type="entry name" value="GIY-YIG"/>
    <property type="match status" value="1"/>
</dbReference>
<feature type="domain" description="GIY-YIG" evidence="2">
    <location>
        <begin position="1"/>
        <end position="79"/>
    </location>
</feature>
<name>A0A1G1Y883_9BACT</name>
<gene>
    <name evidence="3" type="ORF">A3J62_01030</name>
</gene>
<dbReference type="PROSITE" id="PS50164">
    <property type="entry name" value="GIY_YIG"/>
    <property type="match status" value="1"/>
</dbReference>
<protein>
    <recommendedName>
        <fullName evidence="2">GIY-YIG domain-containing protein</fullName>
    </recommendedName>
</protein>
<dbReference type="EMBL" id="MHIH01000018">
    <property type="protein sequence ID" value="OGY47777.1"/>
    <property type="molecule type" value="Genomic_DNA"/>
</dbReference>
<proteinExistence type="inferred from homology"/>